<feature type="region of interest" description="Disordered" evidence="1">
    <location>
        <begin position="444"/>
        <end position="567"/>
    </location>
</feature>
<feature type="compositionally biased region" description="Low complexity" evidence="1">
    <location>
        <begin position="286"/>
        <end position="296"/>
    </location>
</feature>
<feature type="region of interest" description="Disordered" evidence="1">
    <location>
        <begin position="281"/>
        <end position="320"/>
    </location>
</feature>
<dbReference type="GeneID" id="11519510"/>
<dbReference type="KEGG" id="ttt:THITE_2120603"/>
<feature type="compositionally biased region" description="Low complexity" evidence="1">
    <location>
        <begin position="541"/>
        <end position="550"/>
    </location>
</feature>
<keyword evidence="3" id="KW-1185">Reference proteome</keyword>
<dbReference type="Proteomes" id="UP000008181">
    <property type="component" value="Chromosome 5"/>
</dbReference>
<dbReference type="AlphaFoldDB" id="G2RCU8"/>
<name>G2RCU8_THETT</name>
<evidence type="ECO:0000313" key="3">
    <source>
        <dbReference type="Proteomes" id="UP000008181"/>
    </source>
</evidence>
<proteinExistence type="predicted"/>
<dbReference type="STRING" id="578455.G2RCU8"/>
<gene>
    <name evidence="2" type="ORF">THITE_2120603</name>
</gene>
<organism evidence="2 3">
    <name type="scientific">Thermothielavioides terrestris (strain ATCC 38088 / NRRL 8126)</name>
    <name type="common">Thielavia terrestris</name>
    <dbReference type="NCBI Taxonomy" id="578455"/>
    <lineage>
        <taxon>Eukaryota</taxon>
        <taxon>Fungi</taxon>
        <taxon>Dikarya</taxon>
        <taxon>Ascomycota</taxon>
        <taxon>Pezizomycotina</taxon>
        <taxon>Sordariomycetes</taxon>
        <taxon>Sordariomycetidae</taxon>
        <taxon>Sordariales</taxon>
        <taxon>Chaetomiaceae</taxon>
        <taxon>Thermothielavioides</taxon>
        <taxon>Thermothielavioides terrestris</taxon>
    </lineage>
</organism>
<protein>
    <submittedName>
        <fullName evidence="2">Uncharacterized protein</fullName>
    </submittedName>
</protein>
<feature type="compositionally biased region" description="Low complexity" evidence="1">
    <location>
        <begin position="501"/>
        <end position="518"/>
    </location>
</feature>
<dbReference type="HOGENOM" id="CLU_447025_0_0_1"/>
<evidence type="ECO:0000313" key="2">
    <source>
        <dbReference type="EMBL" id="AEO69836.1"/>
    </source>
</evidence>
<dbReference type="EMBL" id="CP003013">
    <property type="protein sequence ID" value="AEO69836.1"/>
    <property type="molecule type" value="Genomic_DNA"/>
</dbReference>
<feature type="compositionally biased region" description="Basic and acidic residues" evidence="1">
    <location>
        <begin position="458"/>
        <end position="480"/>
    </location>
</feature>
<feature type="compositionally biased region" description="Basic and acidic residues" evidence="1">
    <location>
        <begin position="558"/>
        <end position="567"/>
    </location>
</feature>
<evidence type="ECO:0000256" key="1">
    <source>
        <dbReference type="SAM" id="MobiDB-lite"/>
    </source>
</evidence>
<accession>G2RCU8</accession>
<sequence length="567" mass="59604">MEATSSAVARLRQRLTVARKRVGCARAAGGPFKPIAQGFINFFESMFASVAMANADVIGTFAHFDMLGNEEEEYEVAITVKATPTAAVPANDIAIESSTAEAADPTEQTVGDEVPVAENPAVPAELTPPQQETETPTCGAEVAEVAENISVVDTTTVPAATDEPVAEVTAAETEVEDAPAVESASVAAEGQDSMSEALVTESALATDDISVAEEMAEFPIEAPAIETISTSAVHDENCTTPTCQDEEPVHQLTENAPDDDIVAEQQNDVKDCDETVEDLVKETEAAPESSGPEEPAQNTEETGGNMDAKHGSEDDTIPPQDAVPALEQASEESSDEEDIAGEIISEADTIDKANNNAPATSADLAVPKWPLIFEDDFDAAASSVFDHQFTRLMDIDYSWSIPHIGERIKTKRETERELVRQTLTSWLPTRAINLQDLLLEQAARGPSTNPTTKGATPAEKDATPADFVATKKEADTRPTSEDTGATVDLADAIPAGRSHSRSPSSSSSESQLTSGSASENEACPGTPVTDYCSTPTKEGDSAAIAQPAPDADLDANPDDAKEDAAAN</sequence>
<dbReference type="RefSeq" id="XP_003656172.1">
    <property type="nucleotide sequence ID" value="XM_003656124.1"/>
</dbReference>
<reference evidence="2 3" key="1">
    <citation type="journal article" date="2011" name="Nat. Biotechnol.">
        <title>Comparative genomic analysis of the thermophilic biomass-degrading fungi Myceliophthora thermophila and Thielavia terrestris.</title>
        <authorList>
            <person name="Berka R.M."/>
            <person name="Grigoriev I.V."/>
            <person name="Otillar R."/>
            <person name="Salamov A."/>
            <person name="Grimwood J."/>
            <person name="Reid I."/>
            <person name="Ishmael N."/>
            <person name="John T."/>
            <person name="Darmond C."/>
            <person name="Moisan M.-C."/>
            <person name="Henrissat B."/>
            <person name="Coutinho P.M."/>
            <person name="Lombard V."/>
            <person name="Natvig D.O."/>
            <person name="Lindquist E."/>
            <person name="Schmutz J."/>
            <person name="Lucas S."/>
            <person name="Harris P."/>
            <person name="Powlowski J."/>
            <person name="Bellemare A."/>
            <person name="Taylor D."/>
            <person name="Butler G."/>
            <person name="de Vries R.P."/>
            <person name="Allijn I.E."/>
            <person name="van den Brink J."/>
            <person name="Ushinsky S."/>
            <person name="Storms R."/>
            <person name="Powell A.J."/>
            <person name="Paulsen I.T."/>
            <person name="Elbourne L.D.H."/>
            <person name="Baker S.E."/>
            <person name="Magnuson J."/>
            <person name="LaBoissiere S."/>
            <person name="Clutterbuck A.J."/>
            <person name="Martinez D."/>
            <person name="Wogulis M."/>
            <person name="de Leon A.L."/>
            <person name="Rey M.W."/>
            <person name="Tsang A."/>
        </authorList>
    </citation>
    <scope>NUCLEOTIDE SEQUENCE [LARGE SCALE GENOMIC DNA]</scope>
    <source>
        <strain evidence="3">ATCC 38088 / NRRL 8126</strain>
    </source>
</reference>
<dbReference type="eggNOG" id="ENOG502T60B">
    <property type="taxonomic scope" value="Eukaryota"/>
</dbReference>